<sequence>MPDQLVHDPASFKEWLHTGRIKCADCNATVVTENLTSLPPHRCTQRQAARAARLRAEGNPDA</sequence>
<gene>
    <name evidence="1" type="ORF">GCM10010446_12670</name>
</gene>
<organism evidence="1 2">
    <name type="scientific">Streptomyces enissocaesilis</name>
    <dbReference type="NCBI Taxonomy" id="332589"/>
    <lineage>
        <taxon>Bacteria</taxon>
        <taxon>Bacillati</taxon>
        <taxon>Actinomycetota</taxon>
        <taxon>Actinomycetes</taxon>
        <taxon>Kitasatosporales</taxon>
        <taxon>Streptomycetaceae</taxon>
        <taxon>Streptomyces</taxon>
        <taxon>Streptomyces rochei group</taxon>
    </lineage>
</organism>
<name>A0ABN3WX27_9ACTN</name>
<keyword evidence="2" id="KW-1185">Reference proteome</keyword>
<evidence type="ECO:0000313" key="2">
    <source>
        <dbReference type="Proteomes" id="UP001500403"/>
    </source>
</evidence>
<proteinExistence type="predicted"/>
<dbReference type="Proteomes" id="UP001500403">
    <property type="component" value="Unassembled WGS sequence"/>
</dbReference>
<comment type="caution">
    <text evidence="1">The sequence shown here is derived from an EMBL/GenBank/DDBJ whole genome shotgun (WGS) entry which is preliminary data.</text>
</comment>
<evidence type="ECO:0000313" key="1">
    <source>
        <dbReference type="EMBL" id="GAA2929564.1"/>
    </source>
</evidence>
<accession>A0ABN3WX27</accession>
<reference evidence="1 2" key="1">
    <citation type="journal article" date="2019" name="Int. J. Syst. Evol. Microbiol.">
        <title>The Global Catalogue of Microorganisms (GCM) 10K type strain sequencing project: providing services to taxonomists for standard genome sequencing and annotation.</title>
        <authorList>
            <consortium name="The Broad Institute Genomics Platform"/>
            <consortium name="The Broad Institute Genome Sequencing Center for Infectious Disease"/>
            <person name="Wu L."/>
            <person name="Ma J."/>
        </authorList>
    </citation>
    <scope>NUCLEOTIDE SEQUENCE [LARGE SCALE GENOMIC DNA]</scope>
    <source>
        <strain evidence="1 2">JCM 9088</strain>
    </source>
</reference>
<dbReference type="EMBL" id="BAAAUD010000013">
    <property type="protein sequence ID" value="GAA2929564.1"/>
    <property type="molecule type" value="Genomic_DNA"/>
</dbReference>
<protein>
    <submittedName>
        <fullName evidence="1">Uncharacterized protein</fullName>
    </submittedName>
</protein>